<proteinExistence type="predicted"/>
<dbReference type="PANTHER" id="PTHR10605">
    <property type="entry name" value="HEPARAN SULFATE SULFOTRANSFERASE"/>
    <property type="match status" value="1"/>
</dbReference>
<protein>
    <recommendedName>
        <fullName evidence="4">Sulfotransferase domain-containing protein</fullName>
    </recommendedName>
</protein>
<keyword evidence="1" id="KW-0808">Transferase</keyword>
<dbReference type="EMBL" id="CAXKWB010024950">
    <property type="protein sequence ID" value="CAL4126981.1"/>
    <property type="molecule type" value="Genomic_DNA"/>
</dbReference>
<evidence type="ECO:0000313" key="5">
    <source>
        <dbReference type="EMBL" id="CAL4126981.1"/>
    </source>
</evidence>
<evidence type="ECO:0000313" key="6">
    <source>
        <dbReference type="Proteomes" id="UP001497623"/>
    </source>
</evidence>
<keyword evidence="6" id="KW-1185">Reference proteome</keyword>
<keyword evidence="2" id="KW-0325">Glycoprotein</keyword>
<dbReference type="Gene3D" id="3.40.50.300">
    <property type="entry name" value="P-loop containing nucleotide triphosphate hydrolases"/>
    <property type="match status" value="1"/>
</dbReference>
<dbReference type="InterPro" id="IPR027417">
    <property type="entry name" value="P-loop_NTPase"/>
</dbReference>
<dbReference type="GO" id="GO:0008467">
    <property type="term" value="F:[heparan sulfate]-glucosamine 3-sulfotransferase activity"/>
    <property type="evidence" value="ECO:0007669"/>
    <property type="project" value="TreeGrafter"/>
</dbReference>
<comment type="caution">
    <text evidence="5">The sequence shown here is derived from an EMBL/GenBank/DDBJ whole genome shotgun (WGS) entry which is preliminary data.</text>
</comment>
<reference evidence="5 6" key="1">
    <citation type="submission" date="2024-05" db="EMBL/GenBank/DDBJ databases">
        <authorList>
            <person name="Wallberg A."/>
        </authorList>
    </citation>
    <scope>NUCLEOTIDE SEQUENCE [LARGE SCALE GENOMIC DNA]</scope>
</reference>
<dbReference type="PANTHER" id="PTHR10605:SF65">
    <property type="entry name" value="GH20068P"/>
    <property type="match status" value="1"/>
</dbReference>
<gene>
    <name evidence="5" type="ORF">MNOR_LOCUS25748</name>
</gene>
<organism evidence="5 6">
    <name type="scientific">Meganyctiphanes norvegica</name>
    <name type="common">Northern krill</name>
    <name type="synonym">Thysanopoda norvegica</name>
    <dbReference type="NCBI Taxonomy" id="48144"/>
    <lineage>
        <taxon>Eukaryota</taxon>
        <taxon>Metazoa</taxon>
        <taxon>Ecdysozoa</taxon>
        <taxon>Arthropoda</taxon>
        <taxon>Crustacea</taxon>
        <taxon>Multicrustacea</taxon>
        <taxon>Malacostraca</taxon>
        <taxon>Eumalacostraca</taxon>
        <taxon>Eucarida</taxon>
        <taxon>Euphausiacea</taxon>
        <taxon>Euphausiidae</taxon>
        <taxon>Meganyctiphanes</taxon>
    </lineage>
</organism>
<evidence type="ECO:0000256" key="2">
    <source>
        <dbReference type="ARBA" id="ARBA00023180"/>
    </source>
</evidence>
<feature type="domain" description="Sulfotransferase" evidence="4">
    <location>
        <begin position="54"/>
        <end position="110"/>
    </location>
</feature>
<dbReference type="SUPFAM" id="SSF52540">
    <property type="entry name" value="P-loop containing nucleoside triphosphate hydrolases"/>
    <property type="match status" value="1"/>
</dbReference>
<dbReference type="Pfam" id="PF00685">
    <property type="entry name" value="Sulfotransfer_1"/>
    <property type="match status" value="1"/>
</dbReference>
<sequence length="130" mass="14747">RGTLNERLPNAYVGGRGTLKERIPTAYVGGRGTLKERIPTAHGRGRGTLKKRLPTVIIIGVAKCGTGALRDILSIHPNIVAPYREINYFNNNKHYEQGLKYYRNMMPRSYEDQITIEKTPKYFENPETAN</sequence>
<evidence type="ECO:0000259" key="4">
    <source>
        <dbReference type="Pfam" id="PF00685"/>
    </source>
</evidence>
<dbReference type="Proteomes" id="UP001497623">
    <property type="component" value="Unassembled WGS sequence"/>
</dbReference>
<name>A0AAV2RKT3_MEGNR</name>
<evidence type="ECO:0000256" key="3">
    <source>
        <dbReference type="PIRSR" id="PIRSR637359-1"/>
    </source>
</evidence>
<feature type="active site" description="For sulfotransferase activity" evidence="3">
    <location>
        <position position="63"/>
    </location>
</feature>
<feature type="non-terminal residue" evidence="5">
    <location>
        <position position="130"/>
    </location>
</feature>
<dbReference type="AlphaFoldDB" id="A0AAV2RKT3"/>
<dbReference type="InterPro" id="IPR037359">
    <property type="entry name" value="NST/OST"/>
</dbReference>
<accession>A0AAV2RKT3</accession>
<dbReference type="InterPro" id="IPR000863">
    <property type="entry name" value="Sulfotransferase_dom"/>
</dbReference>
<evidence type="ECO:0000256" key="1">
    <source>
        <dbReference type="ARBA" id="ARBA00022679"/>
    </source>
</evidence>
<feature type="non-terminal residue" evidence="5">
    <location>
        <position position="1"/>
    </location>
</feature>